<reference evidence="3" key="1">
    <citation type="journal article" date="2019" name="Int. J. Syst. Evol. Microbiol.">
        <title>The Global Catalogue of Microorganisms (GCM) 10K type strain sequencing project: providing services to taxonomists for standard genome sequencing and annotation.</title>
        <authorList>
            <consortium name="The Broad Institute Genomics Platform"/>
            <consortium name="The Broad Institute Genome Sequencing Center for Infectious Disease"/>
            <person name="Wu L."/>
            <person name="Ma J."/>
        </authorList>
    </citation>
    <scope>NUCLEOTIDE SEQUENCE [LARGE SCALE GENOMIC DNA]</scope>
    <source>
        <strain evidence="3">KCTC 23098</strain>
    </source>
</reference>
<protein>
    <submittedName>
        <fullName evidence="2">Phage tail protein</fullName>
    </submittedName>
</protein>
<organism evidence="2 3">
    <name type="scientific">Olivibacter jilunii</name>
    <dbReference type="NCBI Taxonomy" id="985016"/>
    <lineage>
        <taxon>Bacteria</taxon>
        <taxon>Pseudomonadati</taxon>
        <taxon>Bacteroidota</taxon>
        <taxon>Sphingobacteriia</taxon>
        <taxon>Sphingobacteriales</taxon>
        <taxon>Sphingobacteriaceae</taxon>
        <taxon>Olivibacter</taxon>
    </lineage>
</organism>
<dbReference type="Proteomes" id="UP001597560">
    <property type="component" value="Unassembled WGS sequence"/>
</dbReference>
<comment type="caution">
    <text evidence="2">The sequence shown here is derived from an EMBL/GenBank/DDBJ whole genome shotgun (WGS) entry which is preliminary data.</text>
</comment>
<keyword evidence="3" id="KW-1185">Reference proteome</keyword>
<evidence type="ECO:0000313" key="2">
    <source>
        <dbReference type="EMBL" id="MFD2961370.1"/>
    </source>
</evidence>
<dbReference type="Pfam" id="PF06605">
    <property type="entry name" value="Prophage_tail"/>
    <property type="match status" value="1"/>
</dbReference>
<dbReference type="EMBL" id="JBHUPA010000002">
    <property type="protein sequence ID" value="MFD2961370.1"/>
    <property type="molecule type" value="Genomic_DNA"/>
</dbReference>
<dbReference type="RefSeq" id="WP_377609527.1">
    <property type="nucleotide sequence ID" value="NZ_JBHUPA010000002.1"/>
</dbReference>
<evidence type="ECO:0000313" key="3">
    <source>
        <dbReference type="Proteomes" id="UP001597560"/>
    </source>
</evidence>
<sequence length="770" mass="85307">MFALNIYRNDVIIASPEIDEQTTYISEWMGADKVQATFVLDAPIYLNVGDYVLYNNKKYKLTGAVSGVEIDEKTYRYTPVFYGEVYDMYRPIIKHLRRTKFSYTGTPLALLGLVVDNLNERQIGWSIGDVELIDEPQTFNFDQQSCRVALSEIAEKFELEWYVDNKKIYMKKSLGTLLPVTLKYGRGKGLVQASRQSVEQDWATIWYGYGGNKNLPENYRDGLDRLTFDPGYIERNVNLYGDQEGSVTFEDVYPKRTGVISAVDGLNKVYDIDIDFEIKPISDSSAKIVFLTGDLGGEEFVITGWDNNDKSIRFGLNEDKDSGYVVPNESRYAAVGDKYVLVGIIMPQQYVIDAEEEVKRRTAEHAEKNSHPRVSFPLDIDEKFVREMGLIGQFKAGNSVHVVSESLGVNEFIRLQSISFPLVNPAKLTGVVSDSLLSTYSTQERIAKEVRRNKKITSDAQASALFARKTADEIANAAIMYQFLRTYNGDQAVLSGAFVAGNPQDGEVAGINGAGSEPTEVIFWGGSTYANRAIAPYRVQRNGKAYMTDAEIQNGCKVGSFTINGGYLTTSDYSGSGTSGVLISDQGLASRNAGASWIPASTGIGIWGSFFGAVTEEGTTDPSFNVSYSPIWASLVGVEFNKLNSQMLRNTAFCRGVYGSFVTSVKNVGADFWALRWSASSEGDEQMTYDDRLLIVQQFKSGVILPDTPDWGMYVKIKNARGVDITIKGAGTNTIIDLENNVVASFALQAGKTVELVFYPESSAKRWLII</sequence>
<feature type="domain" description="Tail spike" evidence="1">
    <location>
        <begin position="116"/>
        <end position="419"/>
    </location>
</feature>
<name>A0ABW6AYD8_9SPHI</name>
<evidence type="ECO:0000259" key="1">
    <source>
        <dbReference type="Pfam" id="PF06605"/>
    </source>
</evidence>
<accession>A0ABW6AYD8</accession>
<gene>
    <name evidence="2" type="ORF">ACFS6J_06220</name>
</gene>
<proteinExistence type="predicted"/>
<dbReference type="InterPro" id="IPR010572">
    <property type="entry name" value="Tail_dom"/>
</dbReference>